<evidence type="ECO:0000256" key="1">
    <source>
        <dbReference type="ARBA" id="ARBA00007801"/>
    </source>
</evidence>
<dbReference type="InterPro" id="IPR038220">
    <property type="entry name" value="PHOX_C_sf"/>
</dbReference>
<dbReference type="GO" id="GO:0016709">
    <property type="term" value="F:oxidoreductase activity, acting on paired donors, with incorporation or reduction of molecular oxygen, NAD(P)H as one donor, and incorporation of one atom of oxygen"/>
    <property type="evidence" value="ECO:0007669"/>
    <property type="project" value="UniProtKB-ARBA"/>
</dbReference>
<evidence type="ECO:0000256" key="5">
    <source>
        <dbReference type="SAM" id="MobiDB-lite"/>
    </source>
</evidence>
<evidence type="ECO:0000256" key="4">
    <source>
        <dbReference type="ARBA" id="ARBA00023002"/>
    </source>
</evidence>
<dbReference type="Gene3D" id="3.30.9.10">
    <property type="entry name" value="D-Amino Acid Oxidase, subunit A, domain 2"/>
    <property type="match status" value="1"/>
</dbReference>
<name>A0A3E2H101_SCYLI</name>
<dbReference type="InterPro" id="IPR036249">
    <property type="entry name" value="Thioredoxin-like_sf"/>
</dbReference>
<dbReference type="InterPro" id="IPR002938">
    <property type="entry name" value="FAD-bd"/>
</dbReference>
<protein>
    <recommendedName>
        <fullName evidence="10">FAD-binding domain-containing protein</fullName>
    </recommendedName>
</protein>
<feature type="region of interest" description="Disordered" evidence="5">
    <location>
        <begin position="662"/>
        <end position="691"/>
    </location>
</feature>
<evidence type="ECO:0000259" key="6">
    <source>
        <dbReference type="Pfam" id="PF01494"/>
    </source>
</evidence>
<evidence type="ECO:0008006" key="10">
    <source>
        <dbReference type="Google" id="ProtNLM"/>
    </source>
</evidence>
<organism evidence="8 9">
    <name type="scientific">Scytalidium lignicola</name>
    <name type="common">Hyphomycete</name>
    <dbReference type="NCBI Taxonomy" id="5539"/>
    <lineage>
        <taxon>Eukaryota</taxon>
        <taxon>Fungi</taxon>
        <taxon>Dikarya</taxon>
        <taxon>Ascomycota</taxon>
        <taxon>Pezizomycotina</taxon>
        <taxon>Leotiomycetes</taxon>
        <taxon>Leotiomycetes incertae sedis</taxon>
        <taxon>Scytalidium</taxon>
    </lineage>
</organism>
<feature type="domain" description="FAD-binding" evidence="6">
    <location>
        <begin position="40"/>
        <end position="431"/>
    </location>
</feature>
<feature type="non-terminal residue" evidence="8">
    <location>
        <position position="691"/>
    </location>
</feature>
<dbReference type="AlphaFoldDB" id="A0A3E2H101"/>
<feature type="domain" description="Phenol hydroxylase-like C-terminal dimerisation" evidence="7">
    <location>
        <begin position="474"/>
        <end position="644"/>
    </location>
</feature>
<dbReference type="PRINTS" id="PR00420">
    <property type="entry name" value="RNGMNOXGNASE"/>
</dbReference>
<dbReference type="SUPFAM" id="SSF54373">
    <property type="entry name" value="FAD-linked reductases, C-terminal domain"/>
    <property type="match status" value="1"/>
</dbReference>
<keyword evidence="9" id="KW-1185">Reference proteome</keyword>
<dbReference type="EMBL" id="NCSJ02000226">
    <property type="protein sequence ID" value="RFU27059.1"/>
    <property type="molecule type" value="Genomic_DNA"/>
</dbReference>
<dbReference type="OrthoDB" id="1716816at2759"/>
<feature type="non-terminal residue" evidence="8">
    <location>
        <position position="1"/>
    </location>
</feature>
<dbReference type="InterPro" id="IPR036188">
    <property type="entry name" value="FAD/NAD-bd_sf"/>
</dbReference>
<accession>A0A3E2H101</accession>
<proteinExistence type="inferred from homology"/>
<dbReference type="PANTHER" id="PTHR43004">
    <property type="entry name" value="TRK SYSTEM POTASSIUM UPTAKE PROTEIN"/>
    <property type="match status" value="1"/>
</dbReference>
<keyword evidence="2" id="KW-0285">Flavoprotein</keyword>
<comment type="similarity">
    <text evidence="1">Belongs to the PheA/TfdB FAD monooxygenase family.</text>
</comment>
<dbReference type="Gene3D" id="3.40.30.20">
    <property type="match status" value="1"/>
</dbReference>
<dbReference type="Proteomes" id="UP000258309">
    <property type="component" value="Unassembled WGS sequence"/>
</dbReference>
<evidence type="ECO:0000259" key="7">
    <source>
        <dbReference type="Pfam" id="PF07976"/>
    </source>
</evidence>
<reference evidence="8 9" key="1">
    <citation type="submission" date="2018-05" db="EMBL/GenBank/DDBJ databases">
        <title>Draft genome sequence of Scytalidium lignicola DSM 105466, a ubiquitous saprotrophic fungus.</title>
        <authorList>
            <person name="Buettner E."/>
            <person name="Gebauer A.M."/>
            <person name="Hofrichter M."/>
            <person name="Liers C."/>
            <person name="Kellner H."/>
        </authorList>
    </citation>
    <scope>NUCLEOTIDE SEQUENCE [LARGE SCALE GENOMIC DNA]</scope>
    <source>
        <strain evidence="8 9">DSM 105466</strain>
    </source>
</reference>
<sequence>MPVFTEYSTSSRDLRVLPSFASPLPRFTPIFSPKEGEEKYEVVIAGAGPAGLFLTLLLARYGLSDASLLCIDSKPTALKSGQADGLQPRTLEVLKSLGLLDEILTQGCQMWELAFWNPGPGGIERTSIVPNVALQARFPHEVTIHQGRIERILEDDLRRYSKRGVARSSTLSKVEIDEAGNPEFPVLLEIESPSGKRTVRTKHLVGADGAHSIVRRSMDLKLVGETSDFIWGVTDFVADTDFPDIRRRCAIHSDNGSVMVIPRERIATGEYLTRLYVHVQDDVKAESDLVGCGTGQNKEEAKARREKITLESILAQGQEVFKPYYIKPRRDDAVDWWAAYQIGQRMTEKFVKQDSKGVNRVFIVGDACHTHSPKAGQGMNVSMMDSYNLAWKLIHHLNGLTPNSSGGAAPDMILDTFETERRTIAEQLIAFDKDFSSMFSGKIGEAEDGAKSLTHEQFLEVFSTGNGFTSGCGIEYPENVLVEQSMESGVVQGTDYLSGILRPGRRLLNVKVKRHADGNRRDLQDGESKQFFQEKSPSSYRESKVNLRQSSSTLSSIGTLLSRYPAGLIELSVLYAIPYHSFDWKDVPSVVKTHAEMRTHNGTDLEDVYKVYGVDATKGAVAILRPDGYIGTVVSLRDVERVERLSTSPVSLIKRQENSAATPFKEISSSRITNGTATDNHQQHTQTNKAN</sequence>
<comment type="caution">
    <text evidence="8">The sequence shown here is derived from an EMBL/GenBank/DDBJ whole genome shotgun (WGS) entry which is preliminary data.</text>
</comment>
<evidence type="ECO:0000256" key="2">
    <source>
        <dbReference type="ARBA" id="ARBA00022630"/>
    </source>
</evidence>
<dbReference type="Gene3D" id="3.50.50.60">
    <property type="entry name" value="FAD/NAD(P)-binding domain"/>
    <property type="match status" value="1"/>
</dbReference>
<dbReference type="Pfam" id="PF07976">
    <property type="entry name" value="Phe_hydrox_dim"/>
    <property type="match status" value="1"/>
</dbReference>
<dbReference type="Pfam" id="PF01494">
    <property type="entry name" value="FAD_binding_3"/>
    <property type="match status" value="1"/>
</dbReference>
<evidence type="ECO:0000256" key="3">
    <source>
        <dbReference type="ARBA" id="ARBA00022827"/>
    </source>
</evidence>
<dbReference type="SUPFAM" id="SSF51905">
    <property type="entry name" value="FAD/NAD(P)-binding domain"/>
    <property type="match status" value="1"/>
</dbReference>
<evidence type="ECO:0000313" key="8">
    <source>
        <dbReference type="EMBL" id="RFU27059.1"/>
    </source>
</evidence>
<evidence type="ECO:0000313" key="9">
    <source>
        <dbReference type="Proteomes" id="UP000258309"/>
    </source>
</evidence>
<keyword evidence="3" id="KW-0274">FAD</keyword>
<dbReference type="InterPro" id="IPR050641">
    <property type="entry name" value="RIFMO-like"/>
</dbReference>
<gene>
    <name evidence="8" type="ORF">B7463_g9277</name>
</gene>
<keyword evidence="4" id="KW-0560">Oxidoreductase</keyword>
<dbReference type="OMA" id="WEVAFWN"/>
<dbReference type="InterPro" id="IPR012941">
    <property type="entry name" value="Phe_hydrox_C_dim_dom"/>
</dbReference>
<dbReference type="GO" id="GO:0071949">
    <property type="term" value="F:FAD binding"/>
    <property type="evidence" value="ECO:0007669"/>
    <property type="project" value="InterPro"/>
</dbReference>
<feature type="compositionally biased region" description="Polar residues" evidence="5">
    <location>
        <begin position="667"/>
        <end position="691"/>
    </location>
</feature>
<dbReference type="PANTHER" id="PTHR43004:SF15">
    <property type="entry name" value="MONOOXYGENASE, PUTATIVE (AFU_ORTHOLOGUE AFUA_6G03030)-RELATED"/>
    <property type="match status" value="1"/>
</dbReference>
<dbReference type="STRING" id="5539.A0A3E2H101"/>
<dbReference type="SUPFAM" id="SSF52833">
    <property type="entry name" value="Thioredoxin-like"/>
    <property type="match status" value="1"/>
</dbReference>